<organism evidence="1 2">
    <name type="scientific">Paenibacillus chartarius</name>
    <dbReference type="NCBI Taxonomy" id="747481"/>
    <lineage>
        <taxon>Bacteria</taxon>
        <taxon>Bacillati</taxon>
        <taxon>Bacillota</taxon>
        <taxon>Bacilli</taxon>
        <taxon>Bacillales</taxon>
        <taxon>Paenibacillaceae</taxon>
        <taxon>Paenibacillus</taxon>
    </lineage>
</organism>
<dbReference type="Pfam" id="PF09388">
    <property type="entry name" value="SpoOE-like"/>
    <property type="match status" value="1"/>
</dbReference>
<dbReference type="SUPFAM" id="SSF140500">
    <property type="entry name" value="BAS1536-like"/>
    <property type="match status" value="1"/>
</dbReference>
<gene>
    <name evidence="1" type="ORF">ACFFK0_11475</name>
</gene>
<evidence type="ECO:0000313" key="2">
    <source>
        <dbReference type="Proteomes" id="UP001589776"/>
    </source>
</evidence>
<dbReference type="InterPro" id="IPR018540">
    <property type="entry name" value="Spo0E-like"/>
</dbReference>
<evidence type="ECO:0000313" key="1">
    <source>
        <dbReference type="EMBL" id="MFC0213068.1"/>
    </source>
</evidence>
<sequence length="51" mass="6073">MNKKLEEQIGTARQLMVRVAEKYNFDLVHPKVVHISQRLDRLIVSYMRKCS</sequence>
<accession>A0ABV6DK92</accession>
<name>A0ABV6DK92_9BACL</name>
<protein>
    <submittedName>
        <fullName evidence="1">Spo0E family sporulation regulatory protein-aspartic acid phosphatase</fullName>
    </submittedName>
</protein>
<dbReference type="InterPro" id="IPR037208">
    <property type="entry name" value="Spo0E-like_sf"/>
</dbReference>
<dbReference type="EMBL" id="JBHLWN010000045">
    <property type="protein sequence ID" value="MFC0213068.1"/>
    <property type="molecule type" value="Genomic_DNA"/>
</dbReference>
<keyword evidence="2" id="KW-1185">Reference proteome</keyword>
<reference evidence="1 2" key="1">
    <citation type="submission" date="2024-09" db="EMBL/GenBank/DDBJ databases">
        <authorList>
            <person name="Sun Q."/>
            <person name="Mori K."/>
        </authorList>
    </citation>
    <scope>NUCLEOTIDE SEQUENCE [LARGE SCALE GENOMIC DNA]</scope>
    <source>
        <strain evidence="1 2">CCM 7759</strain>
    </source>
</reference>
<comment type="caution">
    <text evidence="1">The sequence shown here is derived from an EMBL/GenBank/DDBJ whole genome shotgun (WGS) entry which is preliminary data.</text>
</comment>
<proteinExistence type="predicted"/>
<dbReference type="Gene3D" id="4.10.280.10">
    <property type="entry name" value="Helix-loop-helix DNA-binding domain"/>
    <property type="match status" value="1"/>
</dbReference>
<dbReference type="Proteomes" id="UP001589776">
    <property type="component" value="Unassembled WGS sequence"/>
</dbReference>
<dbReference type="InterPro" id="IPR036638">
    <property type="entry name" value="HLH_DNA-bd_sf"/>
</dbReference>
<dbReference type="RefSeq" id="WP_377470321.1">
    <property type="nucleotide sequence ID" value="NZ_JBHLWN010000045.1"/>
</dbReference>